<evidence type="ECO:0000313" key="2">
    <source>
        <dbReference type="EMBL" id="MBW2936503.1"/>
    </source>
</evidence>
<evidence type="ECO:0000259" key="1">
    <source>
        <dbReference type="Pfam" id="PF19783"/>
    </source>
</evidence>
<evidence type="ECO:0000313" key="3">
    <source>
        <dbReference type="Proteomes" id="UP001138686"/>
    </source>
</evidence>
<sequence>MKKIIFSSLVLIVFIFKGEAQVADLARIEYTYFPQDQSDNSFKRFRSFVHFPIMFGESAYLVPGFEYRNVNLKLRDPFPFNTNNRERYESFTVTLGFTDMMNNDWRYAFKGGLKLASDFEGKPIKDDYIYEASVFLIKDKTGDNEANPPKKPWRLVVGINYSTTVGRPFPLPIINYYREFQPQWSYTLGIPKSNLKYAFNSKNSIQAFATLDGFFANIQNNINVPNEGMGENISMTTVLSGLGYEYGLSKHLYLYAYFGHTIINDIRLRDGKGNDVYTINNQNNFYGRTGLKFKI</sequence>
<dbReference type="RefSeq" id="WP_219050273.1">
    <property type="nucleotide sequence ID" value="NZ_JAHWDP010000001.1"/>
</dbReference>
<dbReference type="EMBL" id="JAHWDP010000001">
    <property type="protein sequence ID" value="MBW2936503.1"/>
    <property type="molecule type" value="Genomic_DNA"/>
</dbReference>
<comment type="caution">
    <text evidence="2">The sequence shown here is derived from an EMBL/GenBank/DDBJ whole genome shotgun (WGS) entry which is preliminary data.</text>
</comment>
<protein>
    <recommendedName>
        <fullName evidence="1">DUF6268 domain-containing protein</fullName>
    </recommendedName>
</protein>
<reference evidence="2" key="1">
    <citation type="submission" date="2021-07" db="EMBL/GenBank/DDBJ databases">
        <title>Aureisphaera sp. CAU 1614 isolated from sea sediment.</title>
        <authorList>
            <person name="Kim W."/>
        </authorList>
    </citation>
    <scope>NUCLEOTIDE SEQUENCE</scope>
    <source>
        <strain evidence="2">CAU 1614</strain>
    </source>
</reference>
<proteinExistence type="predicted"/>
<name>A0A9X1FLJ8_9FLAO</name>
<accession>A0A9X1FLJ8</accession>
<dbReference type="Proteomes" id="UP001138686">
    <property type="component" value="Unassembled WGS sequence"/>
</dbReference>
<feature type="domain" description="DUF6268" evidence="1">
    <location>
        <begin position="151"/>
        <end position="294"/>
    </location>
</feature>
<organism evidence="2 3">
    <name type="scientific">Halomarinibacterium sedimenti</name>
    <dbReference type="NCBI Taxonomy" id="2857106"/>
    <lineage>
        <taxon>Bacteria</taxon>
        <taxon>Pseudomonadati</taxon>
        <taxon>Bacteroidota</taxon>
        <taxon>Flavobacteriia</taxon>
        <taxon>Flavobacteriales</taxon>
        <taxon>Flavobacteriaceae</taxon>
        <taxon>Halomarinibacterium</taxon>
    </lineage>
</organism>
<dbReference type="InterPro" id="IPR046235">
    <property type="entry name" value="DUF6268"/>
</dbReference>
<dbReference type="AlphaFoldDB" id="A0A9X1FLJ8"/>
<gene>
    <name evidence="2" type="ORF">KXJ69_00200</name>
</gene>
<dbReference type="Pfam" id="PF19783">
    <property type="entry name" value="DUF6268"/>
    <property type="match status" value="1"/>
</dbReference>
<keyword evidence="3" id="KW-1185">Reference proteome</keyword>